<feature type="transmembrane region" description="Helical" evidence="1">
    <location>
        <begin position="109"/>
        <end position="126"/>
    </location>
</feature>
<reference evidence="3 4" key="1">
    <citation type="submission" date="2017-10" db="EMBL/GenBank/DDBJ databases">
        <title>Resolving the taxonomy of Roseburia spp., Eubacterium rectale and Agathobacter spp. through phylogenomic analysis.</title>
        <authorList>
            <person name="Sheridan P.O."/>
            <person name="Walker A.W."/>
            <person name="Duncan S.H."/>
            <person name="Scott K.P."/>
            <person name="Toole P.W.O."/>
            <person name="Luis P."/>
            <person name="Flint H.J."/>
        </authorList>
    </citation>
    <scope>NUCLEOTIDE SEQUENCE [LARGE SCALE GENOMIC DNA]</scope>
    <source>
        <strain evidence="3 4">JK623</strain>
    </source>
</reference>
<protein>
    <recommendedName>
        <fullName evidence="2">Acyltransferase 3 domain-containing protein</fullName>
    </recommendedName>
</protein>
<keyword evidence="1" id="KW-0472">Membrane</keyword>
<dbReference type="InterPro" id="IPR002656">
    <property type="entry name" value="Acyl_transf_3_dom"/>
</dbReference>
<feature type="transmembrane region" description="Helical" evidence="1">
    <location>
        <begin position="133"/>
        <end position="151"/>
    </location>
</feature>
<feature type="transmembrane region" description="Helical" evidence="1">
    <location>
        <begin position="41"/>
        <end position="62"/>
    </location>
</feature>
<proteinExistence type="predicted"/>
<sequence>MERDYYFDNLKALLIFLVVLGHFLLPIEPKDSMQIAAFKRLIYVFHMPLFVFVTGYFSKHIYKDGHYNWEKIFFFLKCYLLFVILNHMVAVAIGEEKITEIDFLKQSGAPWYLFATMIWYLSIPLVRRIHPMIVLGMSVLLALLAGNVEWVGDFLCLSRIIVFAVYFYLGYFANATHIKRILQKRNAVWVFPIAAVMGYEAIRISLHHKRAMLTVYQNLPYSMVGKDIPGIYLRIFVMIAAFFLSWAVMLLVPKRKMVISTIGQRTMTIYMIHRPIRDLVEHFGFYKLLTGLRQPVWMFLILLLVSVVLTTVLSDHYITQGWNRGLRLHRIGKLQAREFGRFISYRRVLWQRLSHER</sequence>
<feature type="transmembrane region" description="Helical" evidence="1">
    <location>
        <begin position="157"/>
        <end position="175"/>
    </location>
</feature>
<keyword evidence="1" id="KW-1133">Transmembrane helix</keyword>
<dbReference type="EMBL" id="PDYG01000032">
    <property type="protein sequence ID" value="PHU37687.1"/>
    <property type="molecule type" value="Genomic_DNA"/>
</dbReference>
<evidence type="ECO:0000313" key="4">
    <source>
        <dbReference type="Proteomes" id="UP000224563"/>
    </source>
</evidence>
<organism evidence="3 4">
    <name type="scientific">Agathobacter ruminis</name>
    <dbReference type="NCBI Taxonomy" id="1712665"/>
    <lineage>
        <taxon>Bacteria</taxon>
        <taxon>Bacillati</taxon>
        <taxon>Bacillota</taxon>
        <taxon>Clostridia</taxon>
        <taxon>Lachnospirales</taxon>
        <taxon>Lachnospiraceae</taxon>
        <taxon>Agathobacter</taxon>
    </lineage>
</organism>
<evidence type="ECO:0000259" key="2">
    <source>
        <dbReference type="Pfam" id="PF01757"/>
    </source>
</evidence>
<dbReference type="PANTHER" id="PTHR37312:SF1">
    <property type="entry name" value="MEMBRANE-BOUND ACYLTRANSFERASE YKRP-RELATED"/>
    <property type="match status" value="1"/>
</dbReference>
<comment type="caution">
    <text evidence="3">The sequence shown here is derived from an EMBL/GenBank/DDBJ whole genome shotgun (WGS) entry which is preliminary data.</text>
</comment>
<dbReference type="GO" id="GO:0016747">
    <property type="term" value="F:acyltransferase activity, transferring groups other than amino-acyl groups"/>
    <property type="evidence" value="ECO:0007669"/>
    <property type="project" value="InterPro"/>
</dbReference>
<gene>
    <name evidence="3" type="ORF">CSX02_06695</name>
</gene>
<dbReference type="PANTHER" id="PTHR37312">
    <property type="entry name" value="MEMBRANE-BOUND ACYLTRANSFERASE YKRP-RELATED"/>
    <property type="match status" value="1"/>
</dbReference>
<keyword evidence="4" id="KW-1185">Reference proteome</keyword>
<feature type="transmembrane region" description="Helical" evidence="1">
    <location>
        <begin position="231"/>
        <end position="252"/>
    </location>
</feature>
<name>A0A2G3E341_9FIRM</name>
<evidence type="ECO:0000313" key="3">
    <source>
        <dbReference type="EMBL" id="PHU37687.1"/>
    </source>
</evidence>
<keyword evidence="1" id="KW-0812">Transmembrane</keyword>
<feature type="transmembrane region" description="Helical" evidence="1">
    <location>
        <begin position="296"/>
        <end position="318"/>
    </location>
</feature>
<dbReference type="InterPro" id="IPR052734">
    <property type="entry name" value="Nod_factor_acetyltransferase"/>
</dbReference>
<evidence type="ECO:0000256" key="1">
    <source>
        <dbReference type="SAM" id="Phobius"/>
    </source>
</evidence>
<accession>A0A2G3E341</accession>
<dbReference type="AlphaFoldDB" id="A0A2G3E341"/>
<dbReference type="Pfam" id="PF01757">
    <property type="entry name" value="Acyl_transf_3"/>
    <property type="match status" value="1"/>
</dbReference>
<reference evidence="3 4" key="2">
    <citation type="submission" date="2017-10" db="EMBL/GenBank/DDBJ databases">
        <authorList>
            <person name="Banno H."/>
            <person name="Chua N.-H."/>
        </authorList>
    </citation>
    <scope>NUCLEOTIDE SEQUENCE [LARGE SCALE GENOMIC DNA]</scope>
    <source>
        <strain evidence="3 4">JK623</strain>
    </source>
</reference>
<dbReference type="Proteomes" id="UP000224563">
    <property type="component" value="Unassembled WGS sequence"/>
</dbReference>
<dbReference type="RefSeq" id="WP_099386095.1">
    <property type="nucleotide sequence ID" value="NZ_JANSWH010000019.1"/>
</dbReference>
<feature type="transmembrane region" description="Helical" evidence="1">
    <location>
        <begin position="74"/>
        <end position="94"/>
    </location>
</feature>
<feature type="domain" description="Acyltransferase 3" evidence="2">
    <location>
        <begin position="5"/>
        <end position="314"/>
    </location>
</feature>
<feature type="transmembrane region" description="Helical" evidence="1">
    <location>
        <begin position="12"/>
        <end position="29"/>
    </location>
</feature>
<feature type="transmembrane region" description="Helical" evidence="1">
    <location>
        <begin position="187"/>
        <end position="206"/>
    </location>
</feature>